<dbReference type="Gene3D" id="1.20.1050.80">
    <property type="entry name" value="VPS9 domain"/>
    <property type="match status" value="1"/>
</dbReference>
<dbReference type="PROSITE" id="PS51205">
    <property type="entry name" value="VPS9"/>
    <property type="match status" value="1"/>
</dbReference>
<organism evidence="3 4">
    <name type="scientific">Reticulomyxa filosa</name>
    <dbReference type="NCBI Taxonomy" id="46433"/>
    <lineage>
        <taxon>Eukaryota</taxon>
        <taxon>Sar</taxon>
        <taxon>Rhizaria</taxon>
        <taxon>Retaria</taxon>
        <taxon>Foraminifera</taxon>
        <taxon>Monothalamids</taxon>
        <taxon>Reticulomyxidae</taxon>
        <taxon>Reticulomyxa</taxon>
    </lineage>
</organism>
<feature type="domain" description="VPS9" evidence="2">
    <location>
        <begin position="1"/>
        <end position="155"/>
    </location>
</feature>
<gene>
    <name evidence="3" type="ORF">RFI_16069</name>
</gene>
<protein>
    <recommendedName>
        <fullName evidence="2">VPS9 domain-containing protein</fullName>
    </recommendedName>
</protein>
<evidence type="ECO:0000313" key="3">
    <source>
        <dbReference type="EMBL" id="ETO21137.1"/>
    </source>
</evidence>
<name>X6N753_RETFI</name>
<proteinExistence type="predicted"/>
<feature type="compositionally biased region" description="Basic and acidic residues" evidence="1">
    <location>
        <begin position="62"/>
        <end position="72"/>
    </location>
</feature>
<dbReference type="AlphaFoldDB" id="X6N753"/>
<dbReference type="InterPro" id="IPR037191">
    <property type="entry name" value="VPS9_dom_sf"/>
</dbReference>
<dbReference type="OrthoDB" id="300289at2759"/>
<evidence type="ECO:0000256" key="1">
    <source>
        <dbReference type="SAM" id="MobiDB-lite"/>
    </source>
</evidence>
<accession>X6N753</accession>
<dbReference type="InterPro" id="IPR003123">
    <property type="entry name" value="VPS9"/>
</dbReference>
<keyword evidence="4" id="KW-1185">Reference proteome</keyword>
<reference evidence="3 4" key="1">
    <citation type="journal article" date="2013" name="Curr. Biol.">
        <title>The Genome of the Foraminiferan Reticulomyxa filosa.</title>
        <authorList>
            <person name="Glockner G."/>
            <person name="Hulsmann N."/>
            <person name="Schleicher M."/>
            <person name="Noegel A.A."/>
            <person name="Eichinger L."/>
            <person name="Gallinger C."/>
            <person name="Pawlowski J."/>
            <person name="Sierra R."/>
            <person name="Euteneuer U."/>
            <person name="Pillet L."/>
            <person name="Moustafa A."/>
            <person name="Platzer M."/>
            <person name="Groth M."/>
            <person name="Szafranski K."/>
            <person name="Schliwa M."/>
        </authorList>
    </citation>
    <scope>NUCLEOTIDE SEQUENCE [LARGE SCALE GENOMIC DNA]</scope>
</reference>
<dbReference type="EMBL" id="ASPP01011906">
    <property type="protein sequence ID" value="ETO21137.1"/>
    <property type="molecule type" value="Genomic_DNA"/>
</dbReference>
<comment type="caution">
    <text evidence="3">The sequence shown here is derived from an EMBL/GenBank/DDBJ whole genome shotgun (WGS) entry which is preliminary data.</text>
</comment>
<dbReference type="Pfam" id="PF02204">
    <property type="entry name" value="VPS9"/>
    <property type="match status" value="1"/>
</dbReference>
<dbReference type="SUPFAM" id="SSF109993">
    <property type="entry name" value="VPS9 domain"/>
    <property type="match status" value="1"/>
</dbReference>
<dbReference type="Proteomes" id="UP000023152">
    <property type="component" value="Unassembled WGS sequence"/>
</dbReference>
<evidence type="ECO:0000259" key="2">
    <source>
        <dbReference type="PROSITE" id="PS51205"/>
    </source>
</evidence>
<evidence type="ECO:0000313" key="4">
    <source>
        <dbReference type="Proteomes" id="UP000023152"/>
    </source>
</evidence>
<feature type="region of interest" description="Disordered" evidence="1">
    <location>
        <begin position="62"/>
        <end position="87"/>
    </location>
</feature>
<feature type="non-terminal residue" evidence="3">
    <location>
        <position position="1"/>
    </location>
</feature>
<sequence>LRALEARTDSHKDFGLNKELNVNDDMWDWVGKHLDTLEYHSSPATKMQCLHEAMQLLSQHIKQEKKNTDRPFKPKVSNNDNLDDDDNENSLVSADDLFPALLHVIIKTKPKYLASSLALIEGVSEPPSSGSHAYSYTLFQQAMFYLQQMSKTNVKNA</sequence>